<keyword evidence="2" id="KW-1185">Reference proteome</keyword>
<dbReference type="Proteomes" id="UP000504636">
    <property type="component" value="Unplaced"/>
</dbReference>
<reference evidence="3" key="2">
    <citation type="submission" date="2020-04" db="EMBL/GenBank/DDBJ databases">
        <authorList>
            <consortium name="NCBI Genome Project"/>
        </authorList>
    </citation>
    <scope>NUCLEOTIDE SEQUENCE</scope>
    <source>
        <strain evidence="3">CBS 304.34</strain>
    </source>
</reference>
<gene>
    <name evidence="1 3" type="ORF">BDZ99DRAFT_481424</name>
</gene>
<sequence length="100" mass="11409">MSTRASCEWRDHLGNLVVLNLTTPLGFADPLHFVIGFRWSRRIRGLDDHGRGSHPPYIVSTISMPLPTLRIFSRQAYLPDALSRHQLLSSVLRPKRPSNH</sequence>
<reference evidence="1 3" key="1">
    <citation type="journal article" date="2020" name="Stud. Mycol.">
        <title>101 Dothideomycetes genomes: a test case for predicting lifestyles and emergence of pathogens.</title>
        <authorList>
            <person name="Haridas S."/>
            <person name="Albert R."/>
            <person name="Binder M."/>
            <person name="Bloem J."/>
            <person name="Labutti K."/>
            <person name="Salamov A."/>
            <person name="Andreopoulos B."/>
            <person name="Baker S."/>
            <person name="Barry K."/>
            <person name="Bills G."/>
            <person name="Bluhm B."/>
            <person name="Cannon C."/>
            <person name="Castanera R."/>
            <person name="Culley D."/>
            <person name="Daum C."/>
            <person name="Ezra D."/>
            <person name="Gonzalez J."/>
            <person name="Henrissat B."/>
            <person name="Kuo A."/>
            <person name="Liang C."/>
            <person name="Lipzen A."/>
            <person name="Lutzoni F."/>
            <person name="Magnuson J."/>
            <person name="Mondo S."/>
            <person name="Nolan M."/>
            <person name="Ohm R."/>
            <person name="Pangilinan J."/>
            <person name="Park H.-J."/>
            <person name="Ramirez L."/>
            <person name="Alfaro M."/>
            <person name="Sun H."/>
            <person name="Tritt A."/>
            <person name="Yoshinaga Y."/>
            <person name="Zwiers L.-H."/>
            <person name="Turgeon B."/>
            <person name="Goodwin S."/>
            <person name="Spatafora J."/>
            <person name="Crous P."/>
            <person name="Grigoriev I."/>
        </authorList>
    </citation>
    <scope>NUCLEOTIDE SEQUENCE</scope>
    <source>
        <strain evidence="1 3">CBS 304.34</strain>
    </source>
</reference>
<protein>
    <submittedName>
        <fullName evidence="1 3">Uncharacterized protein</fullName>
    </submittedName>
</protein>
<proteinExistence type="predicted"/>
<evidence type="ECO:0000313" key="1">
    <source>
        <dbReference type="EMBL" id="KAF2804272.1"/>
    </source>
</evidence>
<accession>A0A6A6Y645</accession>
<organism evidence="1">
    <name type="scientific">Mytilinidion resinicola</name>
    <dbReference type="NCBI Taxonomy" id="574789"/>
    <lineage>
        <taxon>Eukaryota</taxon>
        <taxon>Fungi</taxon>
        <taxon>Dikarya</taxon>
        <taxon>Ascomycota</taxon>
        <taxon>Pezizomycotina</taxon>
        <taxon>Dothideomycetes</taxon>
        <taxon>Pleosporomycetidae</taxon>
        <taxon>Mytilinidiales</taxon>
        <taxon>Mytilinidiaceae</taxon>
        <taxon>Mytilinidion</taxon>
    </lineage>
</organism>
<dbReference type="EMBL" id="MU003714">
    <property type="protein sequence ID" value="KAF2804272.1"/>
    <property type="molecule type" value="Genomic_DNA"/>
</dbReference>
<dbReference type="RefSeq" id="XP_033571236.1">
    <property type="nucleotide sequence ID" value="XM_033722419.1"/>
</dbReference>
<evidence type="ECO:0000313" key="3">
    <source>
        <dbReference type="RefSeq" id="XP_033571236.1"/>
    </source>
</evidence>
<evidence type="ECO:0000313" key="2">
    <source>
        <dbReference type="Proteomes" id="UP000504636"/>
    </source>
</evidence>
<dbReference type="GeneID" id="54463312"/>
<name>A0A6A6Y645_9PEZI</name>
<dbReference type="AlphaFoldDB" id="A0A6A6Y645"/>
<reference evidence="3" key="3">
    <citation type="submission" date="2025-04" db="UniProtKB">
        <authorList>
            <consortium name="RefSeq"/>
        </authorList>
    </citation>
    <scope>IDENTIFICATION</scope>
    <source>
        <strain evidence="3">CBS 304.34</strain>
    </source>
</reference>